<feature type="compositionally biased region" description="Basic and acidic residues" evidence="13">
    <location>
        <begin position="676"/>
        <end position="685"/>
    </location>
</feature>
<evidence type="ECO:0000256" key="6">
    <source>
        <dbReference type="ARBA" id="ARBA00022574"/>
    </source>
</evidence>
<keyword evidence="5" id="KW-0963">Cytoplasm</keyword>
<dbReference type="GO" id="GO:0097541">
    <property type="term" value="C:axonemal basal plate"/>
    <property type="evidence" value="ECO:0007669"/>
    <property type="project" value="TreeGrafter"/>
</dbReference>
<feature type="compositionally biased region" description="Low complexity" evidence="13">
    <location>
        <begin position="771"/>
        <end position="786"/>
    </location>
</feature>
<proteinExistence type="inferred from homology"/>
<reference evidence="14" key="1">
    <citation type="submission" date="2022-08" db="UniProtKB">
        <authorList>
            <consortium name="EnsemblMetazoa"/>
        </authorList>
    </citation>
    <scope>IDENTIFICATION</scope>
    <source>
        <strain evidence="14">Dongola</strain>
    </source>
</reference>
<evidence type="ECO:0000256" key="3">
    <source>
        <dbReference type="ARBA" id="ARBA00006059"/>
    </source>
</evidence>
<dbReference type="EnsemblMetazoa" id="AARA006686-RA">
    <property type="protein sequence ID" value="AARA006686-PA"/>
    <property type="gene ID" value="AARA006686"/>
</dbReference>
<dbReference type="GO" id="GO:0044782">
    <property type="term" value="P:cilium organization"/>
    <property type="evidence" value="ECO:0007669"/>
    <property type="project" value="TreeGrafter"/>
</dbReference>
<evidence type="ECO:0000313" key="15">
    <source>
        <dbReference type="Proteomes" id="UP000075840"/>
    </source>
</evidence>
<keyword evidence="9" id="KW-0969">Cilium</keyword>
<dbReference type="Pfam" id="PF04032">
    <property type="entry name" value="Rpr2"/>
    <property type="match status" value="1"/>
</dbReference>
<dbReference type="SUPFAM" id="SSF50978">
    <property type="entry name" value="WD40 repeat-like"/>
    <property type="match status" value="1"/>
</dbReference>
<evidence type="ECO:0000256" key="7">
    <source>
        <dbReference type="ARBA" id="ARBA00022737"/>
    </source>
</evidence>
<dbReference type="GO" id="GO:0005886">
    <property type="term" value="C:plasma membrane"/>
    <property type="evidence" value="ECO:0007669"/>
    <property type="project" value="UniProtKB-SubCell"/>
</dbReference>
<keyword evidence="7" id="KW-0677">Repeat</keyword>
<keyword evidence="11" id="KW-0206">Cytoskeleton</keyword>
<accession>A0A182HZF8</accession>
<evidence type="ECO:0000256" key="13">
    <source>
        <dbReference type="SAM" id="MobiDB-lite"/>
    </source>
</evidence>
<name>A0A182HZF8_ANOAR</name>
<feature type="region of interest" description="Disordered" evidence="13">
    <location>
        <begin position="1122"/>
        <end position="1201"/>
    </location>
</feature>
<feature type="compositionally biased region" description="Pro residues" evidence="13">
    <location>
        <begin position="1052"/>
        <end position="1061"/>
    </location>
</feature>
<evidence type="ECO:0000256" key="11">
    <source>
        <dbReference type="ARBA" id="ARBA00023212"/>
    </source>
</evidence>
<dbReference type="VEuPathDB" id="VectorBase:AARA21_014300"/>
<keyword evidence="12" id="KW-0966">Cell projection</keyword>
<dbReference type="InterPro" id="IPR007175">
    <property type="entry name" value="Rpr2/Snm1/Rpp21"/>
</dbReference>
<evidence type="ECO:0000256" key="9">
    <source>
        <dbReference type="ARBA" id="ARBA00023069"/>
    </source>
</evidence>
<dbReference type="Proteomes" id="UP000075840">
    <property type="component" value="Unassembled WGS sequence"/>
</dbReference>
<feature type="compositionally biased region" description="Low complexity" evidence="13">
    <location>
        <begin position="990"/>
        <end position="1010"/>
    </location>
</feature>
<feature type="compositionally biased region" description="Gly residues" evidence="13">
    <location>
        <begin position="1174"/>
        <end position="1184"/>
    </location>
</feature>
<feature type="compositionally biased region" description="Acidic residues" evidence="13">
    <location>
        <begin position="633"/>
        <end position="649"/>
    </location>
</feature>
<evidence type="ECO:0000256" key="12">
    <source>
        <dbReference type="ARBA" id="ARBA00023273"/>
    </source>
</evidence>
<dbReference type="GO" id="GO:0006396">
    <property type="term" value="P:RNA processing"/>
    <property type="evidence" value="ECO:0007669"/>
    <property type="project" value="InterPro"/>
</dbReference>
<dbReference type="Pfam" id="PF11768">
    <property type="entry name" value="Frtz"/>
    <property type="match status" value="1"/>
</dbReference>
<evidence type="ECO:0000313" key="14">
    <source>
        <dbReference type="EnsemblMetazoa" id="AARA006686-PA"/>
    </source>
</evidence>
<feature type="region of interest" description="Disordered" evidence="13">
    <location>
        <begin position="1037"/>
        <end position="1082"/>
    </location>
</feature>
<keyword evidence="6" id="KW-0853">WD repeat</keyword>
<feature type="region of interest" description="Disordered" evidence="13">
    <location>
        <begin position="633"/>
        <end position="827"/>
    </location>
</feature>
<evidence type="ECO:0000256" key="10">
    <source>
        <dbReference type="ARBA" id="ARBA00023136"/>
    </source>
</evidence>
<dbReference type="VEuPathDB" id="VectorBase:AARA21_006580"/>
<feature type="compositionally biased region" description="Basic residues" evidence="13">
    <location>
        <begin position="959"/>
        <end position="968"/>
    </location>
</feature>
<dbReference type="GO" id="GO:0045184">
    <property type="term" value="P:establishment of protein localization"/>
    <property type="evidence" value="ECO:0007669"/>
    <property type="project" value="TreeGrafter"/>
</dbReference>
<dbReference type="InterPro" id="IPR036322">
    <property type="entry name" value="WD40_repeat_dom_sf"/>
</dbReference>
<evidence type="ECO:0000256" key="8">
    <source>
        <dbReference type="ARBA" id="ARBA00022794"/>
    </source>
</evidence>
<keyword evidence="4" id="KW-1003">Cell membrane</keyword>
<feature type="region of interest" description="Disordered" evidence="13">
    <location>
        <begin position="951"/>
        <end position="1010"/>
    </location>
</feature>
<evidence type="ECO:0000256" key="4">
    <source>
        <dbReference type="ARBA" id="ARBA00022475"/>
    </source>
</evidence>
<comment type="subcellular location">
    <subcellularLocation>
        <location evidence="1">Cell membrane</location>
    </subcellularLocation>
    <subcellularLocation>
        <location evidence="2">Cytoplasm</location>
        <location evidence="2">Cytoskeleton</location>
        <location evidence="2">Cilium axoneme</location>
    </subcellularLocation>
</comment>
<dbReference type="InterPro" id="IPR024511">
    <property type="entry name" value="Frtz"/>
</dbReference>
<dbReference type="GO" id="GO:0007399">
    <property type="term" value="P:nervous system development"/>
    <property type="evidence" value="ECO:0007669"/>
    <property type="project" value="TreeGrafter"/>
</dbReference>
<organism evidence="14 15">
    <name type="scientific">Anopheles arabiensis</name>
    <name type="common">Mosquito</name>
    <dbReference type="NCBI Taxonomy" id="7173"/>
    <lineage>
        <taxon>Eukaryota</taxon>
        <taxon>Metazoa</taxon>
        <taxon>Ecdysozoa</taxon>
        <taxon>Arthropoda</taxon>
        <taxon>Hexapoda</taxon>
        <taxon>Insecta</taxon>
        <taxon>Pterygota</taxon>
        <taxon>Neoptera</taxon>
        <taxon>Endopterygota</taxon>
        <taxon>Diptera</taxon>
        <taxon>Nematocera</taxon>
        <taxon>Culicoidea</taxon>
        <taxon>Culicidae</taxon>
        <taxon>Anophelinae</taxon>
        <taxon>Anopheles</taxon>
    </lineage>
</organism>
<feature type="compositionally biased region" description="Low complexity" evidence="13">
    <location>
        <begin position="1138"/>
        <end position="1158"/>
    </location>
</feature>
<evidence type="ECO:0000256" key="2">
    <source>
        <dbReference type="ARBA" id="ARBA00004430"/>
    </source>
</evidence>
<keyword evidence="8" id="KW-0970">Cilium biogenesis/degradation</keyword>
<comment type="similarity">
    <text evidence="3">Belongs to the WD repeat fritz family.</text>
</comment>
<dbReference type="VEuPathDB" id="VectorBase:AARA006686"/>
<dbReference type="EMBL" id="APCN01001974">
    <property type="status" value="NOT_ANNOTATED_CDS"/>
    <property type="molecule type" value="Genomic_DNA"/>
</dbReference>
<feature type="compositionally biased region" description="Low complexity" evidence="13">
    <location>
        <begin position="727"/>
        <end position="739"/>
    </location>
</feature>
<sequence length="1475" mass="162686">MLTLLTELRFWSTREDITIQDTDLGTTKYCEKKADPGRTVLSEGKRSYCESRGLKWTLDNKKPNKLRHSLRLLEDELRQRRLVYCKWKNSVLLQLMLANGLLVHLSINPFTGDLNRIYFDKYLIGKLCSEHITDVVITQHHILVAYTENQITFVQLQKPTARKNNLEKISLMDPKICNVLLSGTGSTTRKVPKRLVCSSSLNLVIVWTKSSQNEVYPWRPTVKDQDRANLHVYKLNGARMELLCYYWTEYDPISVQFSLMNDYQVHCVEQKISKKGEVTIDSCIYQINKSKMRRVAVTSIPLQTQVCCNALSPDHEKLMLGCIDGSVVLFDEGRGITHLVKAAFIPTYVAWHSDSSVVMIANEKCQLQCFDIALSCVRMQLLSETQDGIPSGTFDLSNYFLGHHAPSIQLGRLCWSKKPELASHGEPYATTDSFLFCAFEQGPLACVRVVGGSGLKGDVHTSGLTADVLVHKYISLNQVEKAINILLSLNWDTYGAMCLLSLHRIANYIFKQPLGTERELQLQKALGSFLVPVKSLCYETELEFGDQVNDITLKFFHYLLRNRSYNKAFSLAIDINDADLFLKLHDKAKVDGDVELAREALRKVDDINRICTDRSDSEHSLCSNSSCSLCADSFDDDDDEEGDEEDYEDGERVENGRDDGEYIAGEEEDELEREETESARGDVSRRVNGTNGTYQHRRTERTGAMEKLRPDPREPKFTNEAREKSFRTFSTSSGSSKSSQVQRWNDYNDRSKSKAHTLAHPPLPKMGEQQSSKSIASSSTTTTNSSLKPSAKQPDSFFAHQDRPPLPYISKKATPGQSKASPVAVPPPFAMQRSQTALALKLSKQQQSRIAESKLKGKSLSSSNLLLLDDSPLAYAHASSGMAALGPGTRSRQMVNPREKAAKYSWQANSMSMDQLNASTAVTSRGAAGGPAPLVAPHYLEYGEPALGNGRSGLPSAYHPHHHHHHLHHDVPPPLPPGQQHIVIDVVPKPSLNGSFPGGPLSSSSASSSSVYHPVPPLGAVVPNILDQTIGIPLVQDEPDFIRRPTGGVRKAPPPPLPQSPWYPSSASVPSGSAGSNSNNAPRTIIHQYPLISGNIPSKFQLQSQQHQPPFELQMATASTGKYGGTRKKLDAPTASILSNGGSSHSSAGGQQSQQSPAGGNGGGPGSALNLGATGSGSAAGGSSGASTSSSATTKRDGAEKNKVKFSDTVTVAVVPQEIPRKEKLIVEKLRKQPLQPGPVGYGPYTSIADPKRELAESLPLCHPNEDYLKDFTPMQDLISNGSGEMEKKEEEKKIPNIKLFVYKQYSSPHADVSYQVAASCYTSKTYRSAMASNEKEAVKRPQNDKKKQPKACAGRELHERMNFLYQASVLMSDTCPQLSASYGKLAKAIGKKAVLRMEPAIKRTLCVRCGVLLNPATTADIHDFRHKQLCYVQVNCKLCGYSKRFYNSKNHQLWLDNPSSIVERIEFQAPSSSS</sequence>
<feature type="compositionally biased region" description="Acidic residues" evidence="13">
    <location>
        <begin position="664"/>
        <end position="675"/>
    </location>
</feature>
<evidence type="ECO:0000256" key="1">
    <source>
        <dbReference type="ARBA" id="ARBA00004236"/>
    </source>
</evidence>
<feature type="compositionally biased region" description="Basic and acidic residues" evidence="13">
    <location>
        <begin position="650"/>
        <end position="660"/>
    </location>
</feature>
<feature type="compositionally biased region" description="Low complexity" evidence="13">
    <location>
        <begin position="1062"/>
        <end position="1082"/>
    </location>
</feature>
<dbReference type="PANTHER" id="PTHR13667:SF5">
    <property type="entry name" value="WD REPEAT-CONTAINING AND PLANAR CELL POLARITY EFFECTOR PROTEIN FRITZ HOMOLOG"/>
    <property type="match status" value="1"/>
</dbReference>
<keyword evidence="15" id="KW-1185">Reference proteome</keyword>
<dbReference type="PANTHER" id="PTHR13667">
    <property type="entry name" value="HOMOLOC-13"/>
    <property type="match status" value="1"/>
</dbReference>
<keyword evidence="10" id="KW-0472">Membrane</keyword>
<feature type="compositionally biased region" description="Basic and acidic residues" evidence="13">
    <location>
        <begin position="700"/>
        <end position="726"/>
    </location>
</feature>
<protein>
    <submittedName>
        <fullName evidence="14">Uncharacterized protein</fullName>
    </submittedName>
</protein>
<evidence type="ECO:0000256" key="5">
    <source>
        <dbReference type="ARBA" id="ARBA00022490"/>
    </source>
</evidence>